<dbReference type="SMART" id="SM01204">
    <property type="entry name" value="FIST_C"/>
    <property type="match status" value="1"/>
</dbReference>
<organism evidence="3">
    <name type="scientific">Ditylum brightwellii</name>
    <dbReference type="NCBI Taxonomy" id="49249"/>
    <lineage>
        <taxon>Eukaryota</taxon>
        <taxon>Sar</taxon>
        <taxon>Stramenopiles</taxon>
        <taxon>Ochrophyta</taxon>
        <taxon>Bacillariophyta</taxon>
        <taxon>Mediophyceae</taxon>
        <taxon>Lithodesmiophycidae</taxon>
        <taxon>Lithodesmiales</taxon>
        <taxon>Lithodesmiaceae</taxon>
        <taxon>Ditylum</taxon>
    </lineage>
</organism>
<dbReference type="PANTHER" id="PTHR40252:SF2">
    <property type="entry name" value="BLR0328 PROTEIN"/>
    <property type="match status" value="1"/>
</dbReference>
<evidence type="ECO:0008006" key="4">
    <source>
        <dbReference type="Google" id="ProtNLM"/>
    </source>
</evidence>
<dbReference type="PANTHER" id="PTHR40252">
    <property type="entry name" value="BLR0328 PROTEIN"/>
    <property type="match status" value="1"/>
</dbReference>
<dbReference type="EMBL" id="HBNS01038328">
    <property type="protein sequence ID" value="CAE4635713.1"/>
    <property type="molecule type" value="Transcribed_RNA"/>
</dbReference>
<protein>
    <recommendedName>
        <fullName evidence="4">FIST domain-containing protein</fullName>
    </recommendedName>
</protein>
<dbReference type="InterPro" id="IPR019494">
    <property type="entry name" value="FIST_C"/>
</dbReference>
<dbReference type="Pfam" id="PF08495">
    <property type="entry name" value="FIST"/>
    <property type="match status" value="1"/>
</dbReference>
<evidence type="ECO:0000313" key="3">
    <source>
        <dbReference type="EMBL" id="CAE4635713.1"/>
    </source>
</evidence>
<feature type="domain" description="FIST C-domain" evidence="2">
    <location>
        <begin position="236"/>
        <end position="387"/>
    </location>
</feature>
<gene>
    <name evidence="3" type="ORF">DBRI00130_LOCUS29913</name>
</gene>
<dbReference type="AlphaFoldDB" id="A0A7S4W9M3"/>
<evidence type="ECO:0000259" key="2">
    <source>
        <dbReference type="SMART" id="SM01204"/>
    </source>
</evidence>
<reference evidence="3" key="1">
    <citation type="submission" date="2021-01" db="EMBL/GenBank/DDBJ databases">
        <authorList>
            <person name="Corre E."/>
            <person name="Pelletier E."/>
            <person name="Niang G."/>
            <person name="Scheremetjew M."/>
            <person name="Finn R."/>
            <person name="Kale V."/>
            <person name="Holt S."/>
            <person name="Cochrane G."/>
            <person name="Meng A."/>
            <person name="Brown T."/>
            <person name="Cohen L."/>
        </authorList>
    </citation>
    <scope>NUCLEOTIDE SEQUENCE</scope>
    <source>
        <strain evidence="3">GSO104</strain>
    </source>
</reference>
<dbReference type="Pfam" id="PF10442">
    <property type="entry name" value="FIST_C"/>
    <property type="match status" value="1"/>
</dbReference>
<feature type="domain" description="FIST" evidence="1">
    <location>
        <begin position="50"/>
        <end position="235"/>
    </location>
</feature>
<accession>A0A7S4W9M3</accession>
<name>A0A7S4W9M3_9STRA</name>
<sequence length="406" mass="41742">MKFPKIFSRKHDKAASNTAGVSSGFGSSALESTKEAVAEAVKAATSSVPNPSIAFISCTVSRDVDEVQKEFVSALPKDVPIHGITSSGSLLTSKGASAGAVGCLLLKSEEEGAFATAYDSEKGETAVLGLKEKMASPQVIFMGATPGAEEGVIASINEHFPGVPVYGGTAADDALAGEWKVMSADAVSSTGVSLVGVGSSVKFGASMLGPYTETEKKVIATKTEGRRVFEIDGKPATDFVLEWLGDDVKEAYDNGGLILPQTAQKPIGIKKPSGEIVTNHLAALGAEEKYVDFFAPIPEGAELLIMDSGDGPSTGYADALANAYDTAKSQGSLAGGPPTAGMIVYCGGMAIAVGDKLDEGLTSDAFASKVGDLPVLGMTCFGEQAYLEGQKENVQRNLSVGMILFG</sequence>
<dbReference type="InterPro" id="IPR013702">
    <property type="entry name" value="FIST_domain_N"/>
</dbReference>
<dbReference type="SMART" id="SM00897">
    <property type="entry name" value="FIST"/>
    <property type="match status" value="1"/>
</dbReference>
<proteinExistence type="predicted"/>
<evidence type="ECO:0000259" key="1">
    <source>
        <dbReference type="SMART" id="SM00897"/>
    </source>
</evidence>